<gene>
    <name evidence="1" type="ORF">IPOD504_LOCUS14063</name>
</gene>
<keyword evidence="2" id="KW-1185">Reference proteome</keyword>
<protein>
    <submittedName>
        <fullName evidence="1">Uncharacterized protein</fullName>
    </submittedName>
</protein>
<proteinExistence type="predicted"/>
<organism evidence="1 2">
    <name type="scientific">Iphiclides podalirius</name>
    <name type="common">scarce swallowtail</name>
    <dbReference type="NCBI Taxonomy" id="110791"/>
    <lineage>
        <taxon>Eukaryota</taxon>
        <taxon>Metazoa</taxon>
        <taxon>Ecdysozoa</taxon>
        <taxon>Arthropoda</taxon>
        <taxon>Hexapoda</taxon>
        <taxon>Insecta</taxon>
        <taxon>Pterygota</taxon>
        <taxon>Neoptera</taxon>
        <taxon>Endopterygota</taxon>
        <taxon>Lepidoptera</taxon>
        <taxon>Glossata</taxon>
        <taxon>Ditrysia</taxon>
        <taxon>Papilionoidea</taxon>
        <taxon>Papilionidae</taxon>
        <taxon>Papilioninae</taxon>
        <taxon>Iphiclides</taxon>
    </lineage>
</organism>
<reference evidence="1" key="1">
    <citation type="submission" date="2022-03" db="EMBL/GenBank/DDBJ databases">
        <authorList>
            <person name="Martin H S."/>
        </authorList>
    </citation>
    <scope>NUCLEOTIDE SEQUENCE</scope>
</reference>
<dbReference type="Proteomes" id="UP000837857">
    <property type="component" value="Chromosome 5"/>
</dbReference>
<accession>A0ABN8IZL1</accession>
<evidence type="ECO:0000313" key="2">
    <source>
        <dbReference type="Proteomes" id="UP000837857"/>
    </source>
</evidence>
<evidence type="ECO:0000313" key="1">
    <source>
        <dbReference type="EMBL" id="CAH2068132.1"/>
    </source>
</evidence>
<dbReference type="EMBL" id="OW152817">
    <property type="protein sequence ID" value="CAH2068132.1"/>
    <property type="molecule type" value="Genomic_DNA"/>
</dbReference>
<sequence length="89" mass="10168">MQADVVQSICQCEKFAINNLSVVHYSKVFYGKVSDKDIVASGIREASGMQLTWPLWYGYAVIAVALWQRICNPTVLQYENRQLAYDFLT</sequence>
<feature type="non-terminal residue" evidence="1">
    <location>
        <position position="1"/>
    </location>
</feature>
<name>A0ABN8IZL1_9NEOP</name>